<dbReference type="Proteomes" id="UP000029736">
    <property type="component" value="Unassembled WGS sequence"/>
</dbReference>
<comment type="caution">
    <text evidence="3">The sequence shown here is derived from an EMBL/GenBank/DDBJ whole genome shotgun (WGS) entry which is preliminary data.</text>
</comment>
<dbReference type="PANTHER" id="PTHR31605:SF0">
    <property type="entry name" value="GLYCEROL-3-PHOSPHATE O-ACYLTRANSFERASE 1"/>
    <property type="match status" value="1"/>
</dbReference>
<keyword evidence="4" id="KW-1185">Reference proteome</keyword>
<feature type="transmembrane region" description="Helical" evidence="1">
    <location>
        <begin position="314"/>
        <end position="335"/>
    </location>
</feature>
<dbReference type="SMART" id="SM00563">
    <property type="entry name" value="PlsC"/>
    <property type="match status" value="1"/>
</dbReference>
<reference evidence="3 4" key="1">
    <citation type="journal article" date="2014" name="Int. J. Syst. Evol. Microbiol.">
        <title>Phaeodactylibacter xiamenensis gen. nov., sp. nov., a member of the family Saprospiraceae isolated from the marine alga Phaeodactylum tricornutum.</title>
        <authorList>
            <person name="Chen Z.Jr."/>
            <person name="Lei X."/>
            <person name="Lai Q."/>
            <person name="Li Y."/>
            <person name="Zhang B."/>
            <person name="Zhang J."/>
            <person name="Zhang H."/>
            <person name="Yang L."/>
            <person name="Zheng W."/>
            <person name="Tian Y."/>
            <person name="Yu Z."/>
            <person name="Xu H.Jr."/>
            <person name="Zheng T."/>
        </authorList>
    </citation>
    <scope>NUCLEOTIDE SEQUENCE [LARGE SCALE GENOMIC DNA]</scope>
    <source>
        <strain evidence="3 4">KD52</strain>
    </source>
</reference>
<organism evidence="3 4">
    <name type="scientific">Phaeodactylibacter xiamenensis</name>
    <dbReference type="NCBI Taxonomy" id="1524460"/>
    <lineage>
        <taxon>Bacteria</taxon>
        <taxon>Pseudomonadati</taxon>
        <taxon>Bacteroidota</taxon>
        <taxon>Saprospiria</taxon>
        <taxon>Saprospirales</taxon>
        <taxon>Haliscomenobacteraceae</taxon>
        <taxon>Phaeodactylibacter</taxon>
    </lineage>
</organism>
<dbReference type="SUPFAM" id="SSF69593">
    <property type="entry name" value="Glycerol-3-phosphate (1)-acyltransferase"/>
    <property type="match status" value="1"/>
</dbReference>
<accession>A0A098S3W6</accession>
<dbReference type="InterPro" id="IPR052744">
    <property type="entry name" value="GPAT/DAPAT"/>
</dbReference>
<dbReference type="Pfam" id="PF01553">
    <property type="entry name" value="Acyltransferase"/>
    <property type="match status" value="1"/>
</dbReference>
<keyword evidence="1" id="KW-1133">Transmembrane helix</keyword>
<dbReference type="EMBL" id="JPOS01000039">
    <property type="protein sequence ID" value="KGE87069.1"/>
    <property type="molecule type" value="Genomic_DNA"/>
</dbReference>
<feature type="transmembrane region" description="Helical" evidence="1">
    <location>
        <begin position="341"/>
        <end position="360"/>
    </location>
</feature>
<dbReference type="GO" id="GO:0016287">
    <property type="term" value="F:glycerone-phosphate O-acyltransferase activity"/>
    <property type="evidence" value="ECO:0007669"/>
    <property type="project" value="TreeGrafter"/>
</dbReference>
<protein>
    <recommendedName>
        <fullName evidence="2">Phospholipid/glycerol acyltransferase domain-containing protein</fullName>
    </recommendedName>
</protein>
<feature type="domain" description="Phospholipid/glycerol acyltransferase" evidence="2">
    <location>
        <begin position="7"/>
        <end position="135"/>
    </location>
</feature>
<dbReference type="PANTHER" id="PTHR31605">
    <property type="entry name" value="GLYCEROL-3-PHOSPHATE O-ACYLTRANSFERASE 1"/>
    <property type="match status" value="1"/>
</dbReference>
<gene>
    <name evidence="3" type="ORF">IX84_18850</name>
</gene>
<evidence type="ECO:0000313" key="3">
    <source>
        <dbReference type="EMBL" id="KGE87069.1"/>
    </source>
</evidence>
<dbReference type="GO" id="GO:0008654">
    <property type="term" value="P:phospholipid biosynthetic process"/>
    <property type="evidence" value="ECO:0007669"/>
    <property type="project" value="TreeGrafter"/>
</dbReference>
<dbReference type="STRING" id="1524460.IX84_18850"/>
<proteinExistence type="predicted"/>
<dbReference type="AlphaFoldDB" id="A0A098S3W6"/>
<name>A0A098S3W6_9BACT</name>
<evidence type="ECO:0000256" key="1">
    <source>
        <dbReference type="SAM" id="Phobius"/>
    </source>
</evidence>
<evidence type="ECO:0000259" key="2">
    <source>
        <dbReference type="SMART" id="SM00563"/>
    </source>
</evidence>
<keyword evidence="1" id="KW-0812">Transmembrane</keyword>
<keyword evidence="1" id="KW-0472">Membrane</keyword>
<sequence>MPRDKPVFLASNHPTAFIEPCLMACFLDRPLFFLVRGNLFQKKIFDTLLRSLNMLPIYRRKDGGYSKLKNNYETFQSVFGALHDNRTVMILIEGSTIQVKRLRPLKKGTARMAFGAIEAYDLEEVYIVPGGVNFTYAERPRSEVMIEIGEPVKAKDYLEDYVHNANKAIMDLTNAVRPALEDCLVHVENPEHDELVEGLLQMHRSTFVEPRFPIFSIDPARFEMEKGVAEKVNASDPAALPELREAVADYMEHLGQFGLEDRTLMQRKQPPSAWPLWLGFPIFLLGYAFNKPLTLPGKHISETRVKTHEFIMPVRWAVSLGVYLVTTIAVVVATLATQWQWLPLVYAGLLLSGHFALYYLEYRDEYRQHQRLKIVPEKQLEALLQRRAQVMELYNNLRPKYENA</sequence>
<dbReference type="GO" id="GO:0004366">
    <property type="term" value="F:glycerol-3-phosphate O-acyltransferase activity"/>
    <property type="evidence" value="ECO:0007669"/>
    <property type="project" value="TreeGrafter"/>
</dbReference>
<evidence type="ECO:0000313" key="4">
    <source>
        <dbReference type="Proteomes" id="UP000029736"/>
    </source>
</evidence>
<feature type="transmembrane region" description="Helical" evidence="1">
    <location>
        <begin position="274"/>
        <end position="293"/>
    </location>
</feature>
<dbReference type="InterPro" id="IPR002123">
    <property type="entry name" value="Plipid/glycerol_acylTrfase"/>
</dbReference>